<dbReference type="PATRIC" id="fig|587753.10.peg.1392"/>
<evidence type="ECO:0000256" key="2">
    <source>
        <dbReference type="ARBA" id="ARBA00023015"/>
    </source>
</evidence>
<evidence type="ECO:0000256" key="3">
    <source>
        <dbReference type="ARBA" id="ARBA00023125"/>
    </source>
</evidence>
<dbReference type="Pfam" id="PF00072">
    <property type="entry name" value="Response_reg"/>
    <property type="match status" value="1"/>
</dbReference>
<dbReference type="PROSITE" id="PS50110">
    <property type="entry name" value="RESPONSE_REGULATORY"/>
    <property type="match status" value="1"/>
</dbReference>
<accession>A0A0D5XVZ3</accession>
<dbReference type="PROSITE" id="PS00622">
    <property type="entry name" value="HTH_LUXR_1"/>
    <property type="match status" value="1"/>
</dbReference>
<dbReference type="CDD" id="cd06170">
    <property type="entry name" value="LuxR_C_like"/>
    <property type="match status" value="1"/>
</dbReference>
<dbReference type="SUPFAM" id="SSF46894">
    <property type="entry name" value="C-terminal effector domain of the bipartite response regulators"/>
    <property type="match status" value="1"/>
</dbReference>
<keyword evidence="4" id="KW-0804">Transcription</keyword>
<evidence type="ECO:0000313" key="9">
    <source>
        <dbReference type="Proteomes" id="UP000032748"/>
    </source>
</evidence>
<dbReference type="KEGG" id="pcz:PCL1606_13990"/>
<dbReference type="GO" id="GO:0000160">
    <property type="term" value="P:phosphorelay signal transduction system"/>
    <property type="evidence" value="ECO:0007669"/>
    <property type="project" value="InterPro"/>
</dbReference>
<dbReference type="PANTHER" id="PTHR43214:SF41">
    <property type="entry name" value="NITRATE_NITRITE RESPONSE REGULATOR PROTEIN NARP"/>
    <property type="match status" value="1"/>
</dbReference>
<proteinExistence type="predicted"/>
<evidence type="ECO:0000259" key="7">
    <source>
        <dbReference type="PROSITE" id="PS50110"/>
    </source>
</evidence>
<dbReference type="Proteomes" id="UP000032748">
    <property type="component" value="Chromosome"/>
</dbReference>
<feature type="domain" description="HTH luxR-type" evidence="6">
    <location>
        <begin position="141"/>
        <end position="206"/>
    </location>
</feature>
<dbReference type="AlphaFoldDB" id="A0A0D5XVZ3"/>
<name>A0A0D5XVZ3_9PSED</name>
<dbReference type="SUPFAM" id="SSF52172">
    <property type="entry name" value="CheY-like"/>
    <property type="match status" value="1"/>
</dbReference>
<dbReference type="InterPro" id="IPR000792">
    <property type="entry name" value="Tscrpt_reg_LuxR_C"/>
</dbReference>
<reference evidence="8 9" key="1">
    <citation type="journal article" date="2015" name="Mol. Plant Microbe Interact.">
        <title>Comparative Genomic Analysis of Pseudomonas chlororaphis PCL1606 Reveals New Insight into Antifungal Compounds Involved in Biocontrol.</title>
        <authorList>
            <person name="Calderon C.E."/>
            <person name="Ramos C."/>
            <person name="de Vicente A."/>
            <person name="Cazorla F.M."/>
        </authorList>
    </citation>
    <scope>NUCLEOTIDE SEQUENCE [LARGE SCALE GENOMIC DNA]</scope>
    <source>
        <strain evidence="8 9">PCL1606</strain>
    </source>
</reference>
<sequence length="208" mass="22748">MKKVLIVDDHPVTRLAVRMLMERHGFEVVAEADNGMDALKLSYEHVPDILILDIGIPRLDGLEVIARLASKSMPTKVLVLSLQVPGPFSMRCMQAGAAGYVCKEQDITELISAVRAVLAGYSYFPNEALHTLRSSLGIASEEGMLSSLSGRELMVLKQLAGGQTNKEIAEGLCLSSKTVSTYKRRLLGKLNARSLVDLIEFAKRHQLA</sequence>
<dbReference type="InterPro" id="IPR001789">
    <property type="entry name" value="Sig_transdc_resp-reg_receiver"/>
</dbReference>
<gene>
    <name evidence="8" type="ORF">PCL1606_13990</name>
</gene>
<dbReference type="GO" id="GO:0003677">
    <property type="term" value="F:DNA binding"/>
    <property type="evidence" value="ECO:0007669"/>
    <property type="project" value="UniProtKB-KW"/>
</dbReference>
<feature type="modified residue" description="4-aspartylphosphate" evidence="5">
    <location>
        <position position="53"/>
    </location>
</feature>
<dbReference type="GO" id="GO:0006355">
    <property type="term" value="P:regulation of DNA-templated transcription"/>
    <property type="evidence" value="ECO:0007669"/>
    <property type="project" value="InterPro"/>
</dbReference>
<dbReference type="PRINTS" id="PR00038">
    <property type="entry name" value="HTHLUXR"/>
</dbReference>
<keyword evidence="2" id="KW-0805">Transcription regulation</keyword>
<organism evidence="8 9">
    <name type="scientific">Pseudomonas chlororaphis</name>
    <dbReference type="NCBI Taxonomy" id="587753"/>
    <lineage>
        <taxon>Bacteria</taxon>
        <taxon>Pseudomonadati</taxon>
        <taxon>Pseudomonadota</taxon>
        <taxon>Gammaproteobacteria</taxon>
        <taxon>Pseudomonadales</taxon>
        <taxon>Pseudomonadaceae</taxon>
        <taxon>Pseudomonas</taxon>
    </lineage>
</organism>
<evidence type="ECO:0000259" key="6">
    <source>
        <dbReference type="PROSITE" id="PS50043"/>
    </source>
</evidence>
<evidence type="ECO:0000256" key="5">
    <source>
        <dbReference type="PROSITE-ProRule" id="PRU00169"/>
    </source>
</evidence>
<dbReference type="PANTHER" id="PTHR43214">
    <property type="entry name" value="TWO-COMPONENT RESPONSE REGULATOR"/>
    <property type="match status" value="1"/>
</dbReference>
<dbReference type="Pfam" id="PF00196">
    <property type="entry name" value="GerE"/>
    <property type="match status" value="1"/>
</dbReference>
<dbReference type="InterPro" id="IPR039420">
    <property type="entry name" value="WalR-like"/>
</dbReference>
<dbReference type="CDD" id="cd17535">
    <property type="entry name" value="REC_NarL-like"/>
    <property type="match status" value="1"/>
</dbReference>
<evidence type="ECO:0000256" key="4">
    <source>
        <dbReference type="ARBA" id="ARBA00023163"/>
    </source>
</evidence>
<protein>
    <submittedName>
        <fullName evidence="8">LuxR family transcriptional regulator</fullName>
    </submittedName>
</protein>
<dbReference type="InterPro" id="IPR058245">
    <property type="entry name" value="NreC/VraR/RcsB-like_REC"/>
</dbReference>
<dbReference type="EMBL" id="CP011110">
    <property type="protein sequence ID" value="AKA22854.1"/>
    <property type="molecule type" value="Genomic_DNA"/>
</dbReference>
<dbReference type="Gene3D" id="3.40.50.2300">
    <property type="match status" value="1"/>
</dbReference>
<dbReference type="InterPro" id="IPR016032">
    <property type="entry name" value="Sig_transdc_resp-reg_C-effctor"/>
</dbReference>
<dbReference type="PROSITE" id="PS50043">
    <property type="entry name" value="HTH_LUXR_2"/>
    <property type="match status" value="1"/>
</dbReference>
<evidence type="ECO:0000256" key="1">
    <source>
        <dbReference type="ARBA" id="ARBA00022553"/>
    </source>
</evidence>
<dbReference type="SMART" id="SM00421">
    <property type="entry name" value="HTH_LUXR"/>
    <property type="match status" value="1"/>
</dbReference>
<evidence type="ECO:0000313" key="8">
    <source>
        <dbReference type="EMBL" id="AKA22854.1"/>
    </source>
</evidence>
<keyword evidence="1 5" id="KW-0597">Phosphoprotein</keyword>
<feature type="domain" description="Response regulatory" evidence="7">
    <location>
        <begin position="3"/>
        <end position="118"/>
    </location>
</feature>
<dbReference type="InterPro" id="IPR011006">
    <property type="entry name" value="CheY-like_superfamily"/>
</dbReference>
<dbReference type="SMART" id="SM00448">
    <property type="entry name" value="REC"/>
    <property type="match status" value="1"/>
</dbReference>
<keyword evidence="3" id="KW-0238">DNA-binding</keyword>
<dbReference type="OrthoDB" id="5593303at2"/>
<dbReference type="RefSeq" id="WP_044464761.1">
    <property type="nucleotide sequence ID" value="NZ_CP011110.1"/>
</dbReference>